<feature type="repeat" description="ANK" evidence="3">
    <location>
        <begin position="912"/>
        <end position="946"/>
    </location>
</feature>
<evidence type="ECO:0000256" key="2">
    <source>
        <dbReference type="ARBA" id="ARBA00023043"/>
    </source>
</evidence>
<dbReference type="SUPFAM" id="SSF48403">
    <property type="entry name" value="Ankyrin repeat"/>
    <property type="match status" value="2"/>
</dbReference>
<reference evidence="6" key="1">
    <citation type="submission" date="2021-08" db="EMBL/GenBank/DDBJ databases">
        <title>Chromosome-Level Trichoderma cornu-damae using Hi-C Data.</title>
        <authorList>
            <person name="Kim C.S."/>
        </authorList>
    </citation>
    <scope>NUCLEOTIDE SEQUENCE</scope>
    <source>
        <strain evidence="6">KA19-0412C</strain>
    </source>
</reference>
<dbReference type="Pfam" id="PF12796">
    <property type="entry name" value="Ank_2"/>
    <property type="match status" value="4"/>
</dbReference>
<proteinExistence type="predicted"/>
<evidence type="ECO:0000256" key="4">
    <source>
        <dbReference type="SAM" id="MobiDB-lite"/>
    </source>
</evidence>
<feature type="repeat" description="ANK" evidence="3">
    <location>
        <begin position="612"/>
        <end position="638"/>
    </location>
</feature>
<name>A0A9P8TXD9_9HYPO</name>
<dbReference type="AlphaFoldDB" id="A0A9P8TXD9"/>
<dbReference type="InterPro" id="IPR027417">
    <property type="entry name" value="P-loop_NTPase"/>
</dbReference>
<evidence type="ECO:0000313" key="7">
    <source>
        <dbReference type="Proteomes" id="UP000827724"/>
    </source>
</evidence>
<protein>
    <submittedName>
        <fullName evidence="6">Ankyrin</fullName>
    </submittedName>
</protein>
<dbReference type="InterPro" id="IPR002110">
    <property type="entry name" value="Ankyrin_rpt"/>
</dbReference>
<evidence type="ECO:0000313" key="6">
    <source>
        <dbReference type="EMBL" id="KAH6608423.1"/>
    </source>
</evidence>
<accession>A0A9P8TXD9</accession>
<keyword evidence="7" id="KW-1185">Reference proteome</keyword>
<keyword evidence="2 3" id="KW-0040">ANK repeat</keyword>
<comment type="caution">
    <text evidence="6">The sequence shown here is derived from an EMBL/GenBank/DDBJ whole genome shotgun (WGS) entry which is preliminary data.</text>
</comment>
<dbReference type="InterPro" id="IPR036770">
    <property type="entry name" value="Ankyrin_rpt-contain_sf"/>
</dbReference>
<dbReference type="PANTHER" id="PTHR24198">
    <property type="entry name" value="ANKYRIN REPEAT AND PROTEIN KINASE DOMAIN-CONTAINING PROTEIN"/>
    <property type="match status" value="1"/>
</dbReference>
<evidence type="ECO:0000256" key="3">
    <source>
        <dbReference type="PROSITE-ProRule" id="PRU00023"/>
    </source>
</evidence>
<keyword evidence="1" id="KW-0677">Repeat</keyword>
<dbReference type="PROSITE" id="PS50297">
    <property type="entry name" value="ANK_REP_REGION"/>
    <property type="match status" value="4"/>
</dbReference>
<dbReference type="PANTHER" id="PTHR24198:SF165">
    <property type="entry name" value="ANKYRIN REPEAT-CONTAINING PROTEIN-RELATED"/>
    <property type="match status" value="1"/>
</dbReference>
<feature type="region of interest" description="Disordered" evidence="4">
    <location>
        <begin position="1"/>
        <end position="20"/>
    </location>
</feature>
<dbReference type="OrthoDB" id="21416at2759"/>
<dbReference type="PROSITE" id="PS50088">
    <property type="entry name" value="ANK_REPEAT"/>
    <property type="match status" value="4"/>
</dbReference>
<dbReference type="Gene3D" id="1.25.40.20">
    <property type="entry name" value="Ankyrin repeat-containing domain"/>
    <property type="match status" value="4"/>
</dbReference>
<evidence type="ECO:0000259" key="5">
    <source>
        <dbReference type="Pfam" id="PF24883"/>
    </source>
</evidence>
<dbReference type="SUPFAM" id="SSF52540">
    <property type="entry name" value="P-loop containing nucleoside triphosphate hydrolases"/>
    <property type="match status" value="1"/>
</dbReference>
<dbReference type="Gene3D" id="3.40.50.300">
    <property type="entry name" value="P-loop containing nucleotide triphosphate hydrolases"/>
    <property type="match status" value="1"/>
</dbReference>
<gene>
    <name evidence="6" type="ORF">Trco_001769</name>
</gene>
<dbReference type="InterPro" id="IPR056884">
    <property type="entry name" value="NPHP3-like_N"/>
</dbReference>
<evidence type="ECO:0000256" key="1">
    <source>
        <dbReference type="ARBA" id="ARBA00022737"/>
    </source>
</evidence>
<feature type="domain" description="Nephrocystin 3-like N-terminal" evidence="5">
    <location>
        <begin position="76"/>
        <end position="238"/>
    </location>
</feature>
<sequence length="1265" mass="138704">MGLRQANKSGFPAHDEDAEDTDAVFISRDDISDYNPGQILPEPPDVVEEIRAWLQPTAYDIAGGEYRKHLSSHVAGTGNWLTSTESYQKWLGSDEHGLLWITGIPGSGKSVMAAKLIDELAKSNPGSAVLFFFFRQIIDANHKPQALLRDWMDQILSHSPPLQKQLKAHVDDRRSLESVSMEDMWKHLRLALACLPGKVFCVADALDEMDQGHEEFLKALAELGRWRPKTVKVLITSRTVPSVEGPLRKSPCLRIRLQETLVDMDISTYVHHALSRSNIPRGDWHVIADAVPGRANGLFLYAKLAMDAFLEPGVDIRTALSRLPTDLNALYTDLLDEHAKRSGVPESIQRLILQSVTHATRPLRLLELAEMIRVGRPDGATRDIKATKNVIRAACGPLLEILPDETVSVIHHSFTEYLKGMTRSGDSPHMGYPVLQAGPTHARLASQCLLYLQAGCLGSVKIGSSGDGHGRSYDDYEIPEQEVQLRLRYPFFEYAASNWHRHIAKSEAAGHDQAGTNAKLHEVFGDGKNRDAWLQMRWPVKAAGNRLVTQLHIAAKTGLISYAKELLKSIDANTRDEYDRTPVWWAAAGGNAEVIDALIEAGADPDQPDNLSGVRPLHNAASGNHSAAVTALLKAGVDPLTPKTLEDPGIRCGNAPSTVGDSPLMYASSGHIEALEAFLPFIGDDIALVHRALAWAASAGSTKAATRLLRHPGVNVDAVVDGQTPLYRACSTVDADMVAVFLRAGADPNIRCDVSGGRALPWTSEEEEDPSKLNCLYELCNNSGDDGCDEKLEIILPLLIQAGIDIHYRTPSGESALHAATRSPVLVRLLLEAGLDANATDCHGAAALHRLDASGDSAMLSMALLVEQGHADINAANADGQTPLRCLLSSCNSECILRFLEYGPDCNARDNNGNNALHVVMQHNGSNLEVINALLKRGADPNARNHEQLVPLLYLTQADRNFTGIVQAFVEAGADIHAADRDGNTLFFRLLSGYTYLRETESHSELKYLVDRGHSPSQRNFHGHTALHLAVKHHSSSEAYGGPWNLNMSRLDFLISLNLDVKAVDYGGNSLLHVLAMRRDNHYSFDGVRLIALWEKLLALGLNLEQKNHSGRTPLHILCTARTRSLRLEPGSVMPIDFVLSRVKNVDLPDVDGITPLHIAVTRGELYAKKLIDAGANPLVHTYEGLTPLHLAARCRDGNAVGLLLGALRRHREGRKLWHYCLKLGLMSRSETSSTLVLISRQNASFGNCLVHQKMVKNVYYINFL</sequence>
<organism evidence="6 7">
    <name type="scientific">Trichoderma cornu-damae</name>
    <dbReference type="NCBI Taxonomy" id="654480"/>
    <lineage>
        <taxon>Eukaryota</taxon>
        <taxon>Fungi</taxon>
        <taxon>Dikarya</taxon>
        <taxon>Ascomycota</taxon>
        <taxon>Pezizomycotina</taxon>
        <taxon>Sordariomycetes</taxon>
        <taxon>Hypocreomycetidae</taxon>
        <taxon>Hypocreales</taxon>
        <taxon>Hypocreaceae</taxon>
        <taxon>Trichoderma</taxon>
    </lineage>
</organism>
<dbReference type="EMBL" id="JAIWOZ010000002">
    <property type="protein sequence ID" value="KAH6608423.1"/>
    <property type="molecule type" value="Genomic_DNA"/>
</dbReference>
<feature type="repeat" description="ANK" evidence="3">
    <location>
        <begin position="721"/>
        <end position="753"/>
    </location>
</feature>
<dbReference type="Pfam" id="PF24883">
    <property type="entry name" value="NPHP3_N"/>
    <property type="match status" value="1"/>
</dbReference>
<feature type="repeat" description="ANK" evidence="3">
    <location>
        <begin position="578"/>
        <end position="610"/>
    </location>
</feature>
<dbReference type="Proteomes" id="UP000827724">
    <property type="component" value="Unassembled WGS sequence"/>
</dbReference>
<dbReference type="SMART" id="SM00248">
    <property type="entry name" value="ANK"/>
    <property type="match status" value="14"/>
</dbReference>